<dbReference type="Pfam" id="PF00465">
    <property type="entry name" value="Fe-ADH"/>
    <property type="match status" value="1"/>
</dbReference>
<dbReference type="Gene3D" id="3.40.50.1970">
    <property type="match status" value="1"/>
</dbReference>
<reference evidence="7" key="1">
    <citation type="journal article" date="2013" name="Nature">
        <title>Pan genome of the phytoplankton Emiliania underpins its global distribution.</title>
        <authorList>
            <person name="Read B.A."/>
            <person name="Kegel J."/>
            <person name="Klute M.J."/>
            <person name="Kuo A."/>
            <person name="Lefebvre S.C."/>
            <person name="Maumus F."/>
            <person name="Mayer C."/>
            <person name="Miller J."/>
            <person name="Monier A."/>
            <person name="Salamov A."/>
            <person name="Young J."/>
            <person name="Aguilar M."/>
            <person name="Claverie J.M."/>
            <person name="Frickenhaus S."/>
            <person name="Gonzalez K."/>
            <person name="Herman E.K."/>
            <person name="Lin Y.C."/>
            <person name="Napier J."/>
            <person name="Ogata H."/>
            <person name="Sarno A.F."/>
            <person name="Shmutz J."/>
            <person name="Schroeder D."/>
            <person name="de Vargas C."/>
            <person name="Verret F."/>
            <person name="von Dassow P."/>
            <person name="Valentin K."/>
            <person name="Van de Peer Y."/>
            <person name="Wheeler G."/>
            <person name="Dacks J.B."/>
            <person name="Delwiche C.F."/>
            <person name="Dyhrman S.T."/>
            <person name="Glockner G."/>
            <person name="John U."/>
            <person name="Richards T."/>
            <person name="Worden A.Z."/>
            <person name="Zhang X."/>
            <person name="Grigoriev I.V."/>
            <person name="Allen A.E."/>
            <person name="Bidle K."/>
            <person name="Borodovsky M."/>
            <person name="Bowler C."/>
            <person name="Brownlee C."/>
            <person name="Cock J.M."/>
            <person name="Elias M."/>
            <person name="Gladyshev V.N."/>
            <person name="Groth M."/>
            <person name="Guda C."/>
            <person name="Hadaegh A."/>
            <person name="Iglesias-Rodriguez M.D."/>
            <person name="Jenkins J."/>
            <person name="Jones B.M."/>
            <person name="Lawson T."/>
            <person name="Leese F."/>
            <person name="Lindquist E."/>
            <person name="Lobanov A."/>
            <person name="Lomsadze A."/>
            <person name="Malik S.B."/>
            <person name="Marsh M.E."/>
            <person name="Mackinder L."/>
            <person name="Mock T."/>
            <person name="Mueller-Roeber B."/>
            <person name="Pagarete A."/>
            <person name="Parker M."/>
            <person name="Probert I."/>
            <person name="Quesneville H."/>
            <person name="Raines C."/>
            <person name="Rensing S.A."/>
            <person name="Riano-Pachon D.M."/>
            <person name="Richier S."/>
            <person name="Rokitta S."/>
            <person name="Shiraiwa Y."/>
            <person name="Soanes D.M."/>
            <person name="van der Giezen M."/>
            <person name="Wahlund T.M."/>
            <person name="Williams B."/>
            <person name="Wilson W."/>
            <person name="Wolfe G."/>
            <person name="Wurch L.L."/>
        </authorList>
    </citation>
    <scope>NUCLEOTIDE SEQUENCE</scope>
</reference>
<evidence type="ECO:0000256" key="2">
    <source>
        <dbReference type="ARBA" id="ARBA00023002"/>
    </source>
</evidence>
<keyword evidence="2" id="KW-0560">Oxidoreductase</keyword>
<dbReference type="EnsemblProtists" id="EOD17446">
    <property type="protein sequence ID" value="EOD17446"/>
    <property type="gene ID" value="EMIHUDRAFT_451417"/>
</dbReference>
<evidence type="ECO:0000313" key="7">
    <source>
        <dbReference type="Proteomes" id="UP000013827"/>
    </source>
</evidence>
<evidence type="ECO:0000259" key="4">
    <source>
        <dbReference type="Pfam" id="PF00465"/>
    </source>
</evidence>
<keyword evidence="7" id="KW-1185">Reference proteome</keyword>
<dbReference type="Gene3D" id="1.20.1090.10">
    <property type="entry name" value="Dehydroquinate synthase-like - alpha domain"/>
    <property type="match status" value="1"/>
</dbReference>
<feature type="domain" description="Fe-containing alcohol dehydrogenase-like C-terminal" evidence="5">
    <location>
        <begin position="175"/>
        <end position="380"/>
    </location>
</feature>
<dbReference type="STRING" id="2903.R1E367"/>
<dbReference type="SUPFAM" id="SSF56796">
    <property type="entry name" value="Dehydroquinate synthase-like"/>
    <property type="match status" value="1"/>
</dbReference>
<evidence type="ECO:0000256" key="3">
    <source>
        <dbReference type="ARBA" id="ARBA00023027"/>
    </source>
</evidence>
<comment type="similarity">
    <text evidence="1">Belongs to the iron-containing alcohol dehydrogenase family.</text>
</comment>
<dbReference type="eggNOG" id="KOG3857">
    <property type="taxonomic scope" value="Eukaryota"/>
</dbReference>
<dbReference type="KEGG" id="ehx:EMIHUDRAFT_451417"/>
<dbReference type="PANTHER" id="PTHR11496">
    <property type="entry name" value="ALCOHOL DEHYDROGENASE"/>
    <property type="match status" value="1"/>
</dbReference>
<dbReference type="InterPro" id="IPR039697">
    <property type="entry name" value="Alcohol_dehydrogenase_Fe"/>
</dbReference>
<dbReference type="RefSeq" id="XP_005769875.1">
    <property type="nucleotide sequence ID" value="XM_005769818.1"/>
</dbReference>
<organism evidence="6 7">
    <name type="scientific">Emiliania huxleyi (strain CCMP1516)</name>
    <dbReference type="NCBI Taxonomy" id="280463"/>
    <lineage>
        <taxon>Eukaryota</taxon>
        <taxon>Haptista</taxon>
        <taxon>Haptophyta</taxon>
        <taxon>Prymnesiophyceae</taxon>
        <taxon>Isochrysidales</taxon>
        <taxon>Noelaerhabdaceae</taxon>
        <taxon>Emiliania</taxon>
    </lineage>
</organism>
<dbReference type="InterPro" id="IPR001670">
    <property type="entry name" value="ADH_Fe/GldA"/>
</dbReference>
<accession>A0A0D3J1R1</accession>
<reference evidence="6" key="2">
    <citation type="submission" date="2024-10" db="UniProtKB">
        <authorList>
            <consortium name="EnsemblProtists"/>
        </authorList>
    </citation>
    <scope>IDENTIFICATION</scope>
</reference>
<evidence type="ECO:0000256" key="1">
    <source>
        <dbReference type="ARBA" id="ARBA00007358"/>
    </source>
</evidence>
<protein>
    <recommendedName>
        <fullName evidence="8">Alcohol dehydrogenase</fullName>
    </recommendedName>
</protein>
<evidence type="ECO:0008006" key="8">
    <source>
        <dbReference type="Google" id="ProtNLM"/>
    </source>
</evidence>
<name>A0A0D3J1R1_EMIH1</name>
<dbReference type="InterPro" id="IPR018211">
    <property type="entry name" value="ADH_Fe_CS"/>
</dbReference>
<evidence type="ECO:0000259" key="5">
    <source>
        <dbReference type="Pfam" id="PF25137"/>
    </source>
</evidence>
<dbReference type="FunFam" id="3.40.50.1970:FF:000003">
    <property type="entry name" value="Alcohol dehydrogenase, iron-containing"/>
    <property type="match status" value="1"/>
</dbReference>
<dbReference type="InterPro" id="IPR056798">
    <property type="entry name" value="ADH_Fe_C"/>
</dbReference>
<dbReference type="Pfam" id="PF25137">
    <property type="entry name" value="ADH_Fe_C"/>
    <property type="match status" value="1"/>
</dbReference>
<dbReference type="PaxDb" id="2903-EOD17446"/>
<dbReference type="AlphaFoldDB" id="A0A0D3J1R1"/>
<keyword evidence="3" id="KW-0520">NAD</keyword>
<dbReference type="Proteomes" id="UP000013827">
    <property type="component" value="Unassembled WGS sequence"/>
</dbReference>
<dbReference type="GO" id="GO:0004022">
    <property type="term" value="F:alcohol dehydrogenase (NAD+) activity"/>
    <property type="evidence" value="ECO:0007669"/>
    <property type="project" value="TreeGrafter"/>
</dbReference>
<dbReference type="HOGENOM" id="CLU_007207_0_0_1"/>
<feature type="domain" description="Alcohol dehydrogenase iron-type/glycerol dehydrogenase GldA" evidence="4">
    <location>
        <begin position="2"/>
        <end position="162"/>
    </location>
</feature>
<dbReference type="PANTHER" id="PTHR11496:SF102">
    <property type="entry name" value="ALCOHOL DEHYDROGENASE 4"/>
    <property type="match status" value="1"/>
</dbReference>
<dbReference type="OMA" id="HAMSHQV"/>
<dbReference type="PROSITE" id="PS00913">
    <property type="entry name" value="ADH_IRON_1"/>
    <property type="match status" value="1"/>
</dbReference>
<proteinExistence type="inferred from homology"/>
<evidence type="ECO:0000313" key="6">
    <source>
        <dbReference type="EnsemblProtists" id="EOD17446"/>
    </source>
</evidence>
<dbReference type="GO" id="GO:0046872">
    <property type="term" value="F:metal ion binding"/>
    <property type="evidence" value="ECO:0007669"/>
    <property type="project" value="InterPro"/>
</dbReference>
<sequence length="380" mass="38723">MGSASRLAEHLSGLGVQRPLIVTDRGVLAAGILDGAAESLRRSQVAFEVYDETVADPPADQVHAAAGQARAMRADGVVGFGGGSSMDIAKLVALLASPGCTQPLDDMFGVGNVRAARLPLVQVPTTAGTGSEVTPIAIITTAPGTKQGVVSPQLLPDLAVLDGELTASLPPHVAAATGIDAMVHAIEAYTSHRLKNPLSDLLAREALSLLGANIAAVCAAGEGQPAGAEARGAMLLGSCYAGLAFANAPVAAVHALAYPLGSTFHVPHGLSNSLMLPHVLDFNARSEQATSLYAELAPIVCSRQLGECAASAAVAAGAFVDHFACLPAELGLPTTLREVGVAEADIGSLAANAMLQTRLLPNNPREVHLDDAERIYRAAL</sequence>
<dbReference type="GeneID" id="17263596"/>